<dbReference type="Gene3D" id="3.40.50.12160">
    <property type="entry name" value="Methylthiotransferase, N-terminal domain"/>
    <property type="match status" value="1"/>
</dbReference>
<evidence type="ECO:0000256" key="1">
    <source>
        <dbReference type="ARBA" id="ARBA00002399"/>
    </source>
</evidence>
<dbReference type="PROSITE" id="PS50926">
    <property type="entry name" value="TRAM"/>
    <property type="match status" value="1"/>
</dbReference>
<dbReference type="InterPro" id="IPR006466">
    <property type="entry name" value="MiaB-like_arc_euk"/>
</dbReference>
<dbReference type="OrthoDB" id="372134at2157"/>
<dbReference type="AlphaFoldDB" id="A0A1G7K9D3"/>
<dbReference type="InterPro" id="IPR007197">
    <property type="entry name" value="rSAM"/>
</dbReference>
<feature type="region of interest" description="Disordered" evidence="12">
    <location>
        <begin position="415"/>
        <end position="455"/>
    </location>
</feature>
<evidence type="ECO:0000259" key="13">
    <source>
        <dbReference type="PROSITE" id="PS50926"/>
    </source>
</evidence>
<keyword evidence="8 11" id="KW-0408">Iron</keyword>
<dbReference type="Proteomes" id="UP000324020">
    <property type="component" value="Unassembled WGS sequence"/>
</dbReference>
<dbReference type="InterPro" id="IPR002792">
    <property type="entry name" value="TRAM_dom"/>
</dbReference>
<feature type="compositionally biased region" description="Basic and acidic residues" evidence="12">
    <location>
        <begin position="421"/>
        <end position="449"/>
    </location>
</feature>
<feature type="domain" description="TRAM" evidence="13">
    <location>
        <begin position="353"/>
        <end position="417"/>
    </location>
</feature>
<evidence type="ECO:0000259" key="15">
    <source>
        <dbReference type="PROSITE" id="PS51918"/>
    </source>
</evidence>
<dbReference type="InterPro" id="IPR038135">
    <property type="entry name" value="Methylthiotransferase_N_sf"/>
</dbReference>
<dbReference type="EMBL" id="FNBO01000003">
    <property type="protein sequence ID" value="SDF33479.1"/>
    <property type="molecule type" value="Genomic_DNA"/>
</dbReference>
<dbReference type="SUPFAM" id="SSF102114">
    <property type="entry name" value="Radical SAM enzymes"/>
    <property type="match status" value="1"/>
</dbReference>
<dbReference type="SMART" id="SM00729">
    <property type="entry name" value="Elp3"/>
    <property type="match status" value="1"/>
</dbReference>
<evidence type="ECO:0000256" key="6">
    <source>
        <dbReference type="ARBA" id="ARBA00022694"/>
    </source>
</evidence>
<protein>
    <recommendedName>
        <fullName evidence="11">tRNA-t(6)A37 methylthiotransferase</fullName>
        <ecNumber evidence="11">2.8.4.5</ecNumber>
    </recommendedName>
</protein>
<evidence type="ECO:0000313" key="16">
    <source>
        <dbReference type="EMBL" id="SDF33479.1"/>
    </source>
</evidence>
<dbReference type="InterPro" id="IPR005839">
    <property type="entry name" value="Methylthiotransferase"/>
</dbReference>
<evidence type="ECO:0000313" key="17">
    <source>
        <dbReference type="Proteomes" id="UP000324020"/>
    </source>
</evidence>
<dbReference type="InterPro" id="IPR013848">
    <property type="entry name" value="Methylthiotransferase_N"/>
</dbReference>
<evidence type="ECO:0000256" key="8">
    <source>
        <dbReference type="ARBA" id="ARBA00023004"/>
    </source>
</evidence>
<evidence type="ECO:0000256" key="3">
    <source>
        <dbReference type="ARBA" id="ARBA00022485"/>
    </source>
</evidence>
<dbReference type="InterPro" id="IPR058240">
    <property type="entry name" value="rSAM_sf"/>
</dbReference>
<dbReference type="GO" id="GO:0051539">
    <property type="term" value="F:4 iron, 4 sulfur cluster binding"/>
    <property type="evidence" value="ECO:0007669"/>
    <property type="project" value="UniProtKB-UniRule"/>
</dbReference>
<dbReference type="NCBIfam" id="TIGR01578">
    <property type="entry name" value="MiaB-like-B"/>
    <property type="match status" value="1"/>
</dbReference>
<keyword evidence="4 11" id="KW-0808">Transferase</keyword>
<evidence type="ECO:0000256" key="2">
    <source>
        <dbReference type="ARBA" id="ARBA00008616"/>
    </source>
</evidence>
<dbReference type="GO" id="GO:0046872">
    <property type="term" value="F:metal ion binding"/>
    <property type="evidence" value="ECO:0007669"/>
    <property type="project" value="UniProtKB-UniRule"/>
</dbReference>
<keyword evidence="3 11" id="KW-0004">4Fe-4S</keyword>
<feature type="domain" description="Radical SAM core" evidence="15">
    <location>
        <begin position="119"/>
        <end position="354"/>
    </location>
</feature>
<evidence type="ECO:0000256" key="7">
    <source>
        <dbReference type="ARBA" id="ARBA00022723"/>
    </source>
</evidence>
<evidence type="ECO:0000256" key="11">
    <source>
        <dbReference type="RuleBase" id="RU368081"/>
    </source>
</evidence>
<dbReference type="InterPro" id="IPR020612">
    <property type="entry name" value="Methylthiotransferase_CS"/>
</dbReference>
<dbReference type="SFLD" id="SFLDS00029">
    <property type="entry name" value="Radical_SAM"/>
    <property type="match status" value="1"/>
</dbReference>
<gene>
    <name evidence="16" type="ORF">SAMN04488067_103235</name>
</gene>
<comment type="function">
    <text evidence="1 11">Catalyzes the methylthiolation of N6-threonylcarbamoyladenosine (t(6)A), leading to the formation of 2-methylthio-N6-threonylcarbamoyladenosine (ms(2)t(6)A) at position 37 in tRNAs that read codons beginning with adenine.</text>
</comment>
<dbReference type="NCBIfam" id="TIGR00089">
    <property type="entry name" value="MiaB/RimO family radical SAM methylthiotransferase"/>
    <property type="match status" value="1"/>
</dbReference>
<evidence type="ECO:0000256" key="10">
    <source>
        <dbReference type="ARBA" id="ARBA00051661"/>
    </source>
</evidence>
<dbReference type="Pfam" id="PF04055">
    <property type="entry name" value="Radical_SAM"/>
    <property type="match status" value="1"/>
</dbReference>
<dbReference type="CDD" id="cd01335">
    <property type="entry name" value="Radical_SAM"/>
    <property type="match status" value="1"/>
</dbReference>
<evidence type="ECO:0000256" key="9">
    <source>
        <dbReference type="ARBA" id="ARBA00023014"/>
    </source>
</evidence>
<dbReference type="InterPro" id="IPR006638">
    <property type="entry name" value="Elp3/MiaA/NifB-like_rSAM"/>
</dbReference>
<evidence type="ECO:0000259" key="14">
    <source>
        <dbReference type="PROSITE" id="PS51449"/>
    </source>
</evidence>
<dbReference type="RefSeq" id="WP_149798089.1">
    <property type="nucleotide sequence ID" value="NZ_FNBO01000003.1"/>
</dbReference>
<dbReference type="EC" id="2.8.4.5" evidence="11"/>
<keyword evidence="5 11" id="KW-0949">S-adenosyl-L-methionine</keyword>
<dbReference type="InterPro" id="IPR023404">
    <property type="entry name" value="rSAM_horseshoe"/>
</dbReference>
<evidence type="ECO:0000256" key="4">
    <source>
        <dbReference type="ARBA" id="ARBA00022679"/>
    </source>
</evidence>
<evidence type="ECO:0000256" key="12">
    <source>
        <dbReference type="SAM" id="MobiDB-lite"/>
    </source>
</evidence>
<comment type="catalytic activity">
    <reaction evidence="10 11">
        <text>N(6)-L-threonylcarbamoyladenosine(37) in tRNA + (sulfur carrier)-SH + AH2 + 2 S-adenosyl-L-methionine = 2-methylsulfanyl-N(6)-L-threonylcarbamoyladenosine(37) in tRNA + (sulfur carrier)-H + 5'-deoxyadenosine + L-methionine + A + S-adenosyl-L-homocysteine + 2 H(+)</text>
        <dbReference type="Rhea" id="RHEA:37075"/>
        <dbReference type="Rhea" id="RHEA-COMP:10163"/>
        <dbReference type="Rhea" id="RHEA-COMP:11092"/>
        <dbReference type="Rhea" id="RHEA-COMP:14737"/>
        <dbReference type="Rhea" id="RHEA-COMP:14739"/>
        <dbReference type="ChEBI" id="CHEBI:13193"/>
        <dbReference type="ChEBI" id="CHEBI:15378"/>
        <dbReference type="ChEBI" id="CHEBI:17319"/>
        <dbReference type="ChEBI" id="CHEBI:17499"/>
        <dbReference type="ChEBI" id="CHEBI:29917"/>
        <dbReference type="ChEBI" id="CHEBI:57844"/>
        <dbReference type="ChEBI" id="CHEBI:57856"/>
        <dbReference type="ChEBI" id="CHEBI:59789"/>
        <dbReference type="ChEBI" id="CHEBI:64428"/>
        <dbReference type="ChEBI" id="CHEBI:74418"/>
        <dbReference type="ChEBI" id="CHEBI:74420"/>
        <dbReference type="EC" id="2.8.4.5"/>
    </reaction>
</comment>
<dbReference type="PROSITE" id="PS51918">
    <property type="entry name" value="RADICAL_SAM"/>
    <property type="match status" value="1"/>
</dbReference>
<dbReference type="Pfam" id="PF00919">
    <property type="entry name" value="UPF0004"/>
    <property type="match status" value="1"/>
</dbReference>
<reference evidence="16 17" key="1">
    <citation type="submission" date="2016-10" db="EMBL/GenBank/DDBJ databases">
        <authorList>
            <person name="Varghese N."/>
            <person name="Submissions S."/>
        </authorList>
    </citation>
    <scope>NUCLEOTIDE SEQUENCE [LARGE SCALE GENOMIC DNA]</scope>
    <source>
        <strain evidence="16 17">CGMCC 1.3527</strain>
    </source>
</reference>
<organism evidence="16 17">
    <name type="scientific">Halorubrum xinjiangense</name>
    <dbReference type="NCBI Taxonomy" id="261291"/>
    <lineage>
        <taxon>Archaea</taxon>
        <taxon>Methanobacteriati</taxon>
        <taxon>Methanobacteriota</taxon>
        <taxon>Stenosarchaea group</taxon>
        <taxon>Halobacteria</taxon>
        <taxon>Halobacteriales</taxon>
        <taxon>Haloferacaceae</taxon>
        <taxon>Halorubrum</taxon>
    </lineage>
</organism>
<sequence length="455" mass="49884">MATYHIETYGCSSNRGESREIERALRDGGHRPADGPEDADVAILNTCTVVEKTERNMLRRAEELSETTTELVVTGCMALAQGDMFAEADVDAEILHWDEVPTYVLNGECPTVTPDAEPVLDGVVGILPIARGCMSNCSYCITKFATGRVDSPSIEENVEKARALVHAGAKEIRVTGQDTGVYGWDNGDRKLPELLDRICDIDGEFRVRLGMANPGGIHGIHEELAEVFAANEELYDFIHAPVQSGSDEVLEEMRRQHRVEKFREVVETFDDRLDHWTLSTDFIVGFPTESEADHERSMDLLAEVRPEKINVTRFSKRPGTDAADMKGLGGTVKKERSKAMSELKMAVVGEAYESMVGDRFEVLVVEEGTGDSVKCRDGAYRQIIVQNATERGVEVGDFLTVEVTGHNTVYAFGDPVAADAAPEHGPVDGDSVERDPVDGDSVERDDRPESTASSA</sequence>
<dbReference type="PROSITE" id="PS51449">
    <property type="entry name" value="MTTASE_N"/>
    <property type="match status" value="1"/>
</dbReference>
<accession>A0A1G7K9D3</accession>
<feature type="domain" description="MTTase N-terminal" evidence="14">
    <location>
        <begin position="2"/>
        <end position="109"/>
    </location>
</feature>
<dbReference type="PANTHER" id="PTHR11918:SF45">
    <property type="entry name" value="THREONYLCARBAMOYLADENOSINE TRNA METHYLTHIOTRANSFERASE"/>
    <property type="match status" value="1"/>
</dbReference>
<keyword evidence="6 11" id="KW-0819">tRNA processing</keyword>
<comment type="cofactor">
    <cofactor evidence="11">
        <name>[4Fe-4S] cluster</name>
        <dbReference type="ChEBI" id="CHEBI:49883"/>
    </cofactor>
    <text evidence="11">Binds 1 or 2 [4Fe-4S] cluster. One cluster is coordinated with 3 cysteines and an exchangeable S-adenosyl-L-methionine.</text>
</comment>
<dbReference type="PANTHER" id="PTHR11918">
    <property type="entry name" value="RADICAL SAM PROTEINS"/>
    <property type="match status" value="1"/>
</dbReference>
<evidence type="ECO:0000256" key="5">
    <source>
        <dbReference type="ARBA" id="ARBA00022691"/>
    </source>
</evidence>
<dbReference type="FunFam" id="3.80.30.20:FF:000002">
    <property type="entry name" value="threonylcarbamoyladenosine tRNA methylthiotransferase isoform X2"/>
    <property type="match status" value="1"/>
</dbReference>
<dbReference type="GO" id="GO:0035598">
    <property type="term" value="F:tRNA (N(6)-L-threonylcarbamoyladenosine(37)-C(2))-methylthiotransferase activity"/>
    <property type="evidence" value="ECO:0007669"/>
    <property type="project" value="UniProtKB-UniRule"/>
</dbReference>
<comment type="similarity">
    <text evidence="2 11">Belongs to the methylthiotransferase family. CDKAL1 subfamily.</text>
</comment>
<keyword evidence="9 11" id="KW-0411">Iron-sulfur</keyword>
<dbReference type="SFLD" id="SFLDG01082">
    <property type="entry name" value="B12-binding_domain_containing"/>
    <property type="match status" value="1"/>
</dbReference>
<dbReference type="PROSITE" id="PS01278">
    <property type="entry name" value="MTTASE_RADICAL"/>
    <property type="match status" value="1"/>
</dbReference>
<keyword evidence="7 11" id="KW-0479">Metal-binding</keyword>
<name>A0A1G7K9D3_9EURY</name>
<proteinExistence type="inferred from homology"/>
<dbReference type="Gene3D" id="3.80.30.20">
    <property type="entry name" value="tm_1862 like domain"/>
    <property type="match status" value="1"/>
</dbReference>
<keyword evidence="17" id="KW-1185">Reference proteome</keyword>